<evidence type="ECO:0000259" key="1">
    <source>
        <dbReference type="SMART" id="SM00460"/>
    </source>
</evidence>
<name>A0AAU7LNV9_9BURK</name>
<dbReference type="Pfam" id="PF08379">
    <property type="entry name" value="Bact_transglu_N"/>
    <property type="match status" value="1"/>
</dbReference>
<dbReference type="AlphaFoldDB" id="A0AAU7LNV9"/>
<feature type="domain" description="Transglutaminase-like" evidence="1">
    <location>
        <begin position="188"/>
        <end position="258"/>
    </location>
</feature>
<evidence type="ECO:0000313" key="2">
    <source>
        <dbReference type="EMBL" id="XBP69307.1"/>
    </source>
</evidence>
<dbReference type="RefSeq" id="WP_349277823.1">
    <property type="nucleotide sequence ID" value="NZ_CBCSCU010000003.1"/>
</dbReference>
<dbReference type="InterPro" id="IPR002931">
    <property type="entry name" value="Transglutaminase-like"/>
</dbReference>
<proteinExistence type="predicted"/>
<dbReference type="PANTHER" id="PTHR33490:SF7">
    <property type="entry name" value="BLR2979 PROTEIN"/>
    <property type="match status" value="1"/>
</dbReference>
<reference evidence="2" key="1">
    <citation type="submission" date="2024-05" db="EMBL/GenBank/DDBJ databases">
        <authorList>
            <person name="Bunk B."/>
            <person name="Swiderski J."/>
            <person name="Sproer C."/>
            <person name="Thiel V."/>
        </authorList>
    </citation>
    <scope>NUCLEOTIDE SEQUENCE</scope>
    <source>
        <strain evidence="2">DSM 17735</strain>
    </source>
</reference>
<dbReference type="SMART" id="SM00460">
    <property type="entry name" value="TGc"/>
    <property type="match status" value="1"/>
</dbReference>
<accession>A0AAU7LNV9</accession>
<gene>
    <name evidence="2" type="ORF">ABLV49_15595</name>
</gene>
<sequence>MTPSSACAAACARYRVVHETRYAYQSVVTLSQQYLHMTPRSFAYQHIESHETWVNPIENDGVDGIDYFGNKTRQITITAPHQTLLVHAESTVALMQRHDLSRIRGTSSWESLRDRLQQGTDAAMLDAYRYLYASPHVNCSTDLEQYARISYTQGRPQLDAALDLTQRIFDEFEFDDTATDISTPLDDVLKGRRGVCQDFAQLMIGCLRSLGLPARYVSGYILTHPPAGQPRLVGADASHAWVSVFCPGLGWVDFDPTNRCIVQRDHITLGWGRDFSDVTPMRGVVLGGGEQELEVRVTVTPLLLNGMEQQSSAEHWQIAMGETQRSAASR</sequence>
<organism evidence="2">
    <name type="scientific">Polaromonas hydrogenivorans</name>
    <dbReference type="NCBI Taxonomy" id="335476"/>
    <lineage>
        <taxon>Bacteria</taxon>
        <taxon>Pseudomonadati</taxon>
        <taxon>Pseudomonadota</taxon>
        <taxon>Betaproteobacteria</taxon>
        <taxon>Burkholderiales</taxon>
        <taxon>Comamonadaceae</taxon>
        <taxon>Polaromonas</taxon>
    </lineage>
</organism>
<dbReference type="InterPro" id="IPR038765">
    <property type="entry name" value="Papain-like_cys_pep_sf"/>
</dbReference>
<dbReference type="Pfam" id="PF01841">
    <property type="entry name" value="Transglut_core"/>
    <property type="match status" value="1"/>
</dbReference>
<dbReference type="PANTHER" id="PTHR33490">
    <property type="entry name" value="BLR5614 PROTEIN-RELATED"/>
    <property type="match status" value="1"/>
</dbReference>
<dbReference type="InterPro" id="IPR013589">
    <property type="entry name" value="Bac_transglu_N"/>
</dbReference>
<dbReference type="EMBL" id="CP157675">
    <property type="protein sequence ID" value="XBP69307.1"/>
    <property type="molecule type" value="Genomic_DNA"/>
</dbReference>
<protein>
    <submittedName>
        <fullName evidence="2">Transglutaminase family protein</fullName>
    </submittedName>
</protein>
<dbReference type="SUPFAM" id="SSF54001">
    <property type="entry name" value="Cysteine proteinases"/>
    <property type="match status" value="1"/>
</dbReference>
<dbReference type="Gene3D" id="3.10.620.30">
    <property type="match status" value="1"/>
</dbReference>